<protein>
    <submittedName>
        <fullName evidence="1">Fatty acid desaturase-domain-containing protein</fullName>
    </submittedName>
</protein>
<name>A0ACB8U0B3_9APHY</name>
<evidence type="ECO:0000313" key="2">
    <source>
        <dbReference type="Proteomes" id="UP001055072"/>
    </source>
</evidence>
<dbReference type="EMBL" id="MU274916">
    <property type="protein sequence ID" value="KAI0087797.1"/>
    <property type="molecule type" value="Genomic_DNA"/>
</dbReference>
<comment type="caution">
    <text evidence="1">The sequence shown here is derived from an EMBL/GenBank/DDBJ whole genome shotgun (WGS) entry which is preliminary data.</text>
</comment>
<accession>A0ACB8U0B3</accession>
<proteinExistence type="predicted"/>
<evidence type="ECO:0000313" key="1">
    <source>
        <dbReference type="EMBL" id="KAI0087797.1"/>
    </source>
</evidence>
<organism evidence="1 2">
    <name type="scientific">Irpex rosettiformis</name>
    <dbReference type="NCBI Taxonomy" id="378272"/>
    <lineage>
        <taxon>Eukaryota</taxon>
        <taxon>Fungi</taxon>
        <taxon>Dikarya</taxon>
        <taxon>Basidiomycota</taxon>
        <taxon>Agaricomycotina</taxon>
        <taxon>Agaricomycetes</taxon>
        <taxon>Polyporales</taxon>
        <taxon>Irpicaceae</taxon>
        <taxon>Irpex</taxon>
    </lineage>
</organism>
<reference evidence="1" key="1">
    <citation type="journal article" date="2021" name="Environ. Microbiol.">
        <title>Gene family expansions and transcriptome signatures uncover fungal adaptations to wood decay.</title>
        <authorList>
            <person name="Hage H."/>
            <person name="Miyauchi S."/>
            <person name="Viragh M."/>
            <person name="Drula E."/>
            <person name="Min B."/>
            <person name="Chaduli D."/>
            <person name="Navarro D."/>
            <person name="Favel A."/>
            <person name="Norest M."/>
            <person name="Lesage-Meessen L."/>
            <person name="Balint B."/>
            <person name="Merenyi Z."/>
            <person name="de Eugenio L."/>
            <person name="Morin E."/>
            <person name="Martinez A.T."/>
            <person name="Baldrian P."/>
            <person name="Stursova M."/>
            <person name="Martinez M.J."/>
            <person name="Novotny C."/>
            <person name="Magnuson J.K."/>
            <person name="Spatafora J.W."/>
            <person name="Maurice S."/>
            <person name="Pangilinan J."/>
            <person name="Andreopoulos W."/>
            <person name="LaButti K."/>
            <person name="Hundley H."/>
            <person name="Na H."/>
            <person name="Kuo A."/>
            <person name="Barry K."/>
            <person name="Lipzen A."/>
            <person name="Henrissat B."/>
            <person name="Riley R."/>
            <person name="Ahrendt S."/>
            <person name="Nagy L.G."/>
            <person name="Grigoriev I.V."/>
            <person name="Martin F."/>
            <person name="Rosso M.N."/>
        </authorList>
    </citation>
    <scope>NUCLEOTIDE SEQUENCE</scope>
    <source>
        <strain evidence="1">CBS 384.51</strain>
    </source>
</reference>
<keyword evidence="2" id="KW-1185">Reference proteome</keyword>
<sequence>MHKLNLQPGQIIMETRRYVYILIKHSLRLLPVRVLSLMEGPGTSSASEARGPSSDVVCVKTYTPLKWTTQEIREAIPARLFERDTMTSLQYLGRDLVMMAVLYLAVSRIDSWFSSFAIQKTEYRIVTRVALMLGHWILWLVYWWFQGLVGMGLWVLAHECGHGAFSSNPIICDTIGFVIHSSLFTPYFSWRISHNRHHINHNSMERDEVYVPETRSDLGIPNVSPEHVNWEDFFDDTPLYTLFMLVRRQLLAFPAYLLTNVSGQKSYPYPTSHFNPNAVLFMKIQRPLVILSNIGILVAIWCFFLACRQWGLGTVLKIYGIPWLIVNHWFVTMTYLHHTDPVIPRYRGQAWTFARGAAATIDRDFLGWQGVFFLHGVSHYHVVHHFFPKMPHYNSAEATKYLKTFLGEHYHYSDEPILKALWHSYNTCQFVEDEGDILFFRDKRGRCALQASENVTQD</sequence>
<gene>
    <name evidence="1" type="ORF">BDY19DRAFT_224471</name>
</gene>
<dbReference type="Proteomes" id="UP001055072">
    <property type="component" value="Unassembled WGS sequence"/>
</dbReference>